<feature type="region of interest" description="Disordered" evidence="1">
    <location>
        <begin position="55"/>
        <end position="178"/>
    </location>
</feature>
<dbReference type="KEGG" id="llh:I41_19610"/>
<feature type="compositionally biased region" description="Basic and acidic residues" evidence="1">
    <location>
        <begin position="97"/>
        <end position="120"/>
    </location>
</feature>
<protein>
    <submittedName>
        <fullName evidence="2">Uncharacterized protein</fullName>
    </submittedName>
</protein>
<feature type="compositionally biased region" description="Basic residues" evidence="1">
    <location>
        <begin position="75"/>
        <end position="84"/>
    </location>
</feature>
<organism evidence="2 3">
    <name type="scientific">Lacipirellula limnantheis</name>
    <dbReference type="NCBI Taxonomy" id="2528024"/>
    <lineage>
        <taxon>Bacteria</taxon>
        <taxon>Pseudomonadati</taxon>
        <taxon>Planctomycetota</taxon>
        <taxon>Planctomycetia</taxon>
        <taxon>Pirellulales</taxon>
        <taxon>Lacipirellulaceae</taxon>
        <taxon>Lacipirellula</taxon>
    </lineage>
</organism>
<keyword evidence="3" id="KW-1185">Reference proteome</keyword>
<sequence>MFCATAAPMRHPPGEAHSLPAPAPHLTAVAGESAHFVGGVSDADSAFHSEPPALLHAASGSETPPSTARNQSCRRPCRRERRRNSNPLNHFGLVSPKMHEATPGDTRHTTGDRRQATQRDTRRHASMGSGAFCHWRRSTQSRLPSGKRLPTPSTSPPSPRGAPQVVAHSPTWAARPHEASHRRTSHKRLSRHPHGVAQKLVCGTRLRRRLRSPLRAVVVAQRRIGVGDPSHRFFWTSPVSASCRPAHHSELSSPSLASKLA</sequence>
<dbReference type="AlphaFoldDB" id="A0A517TWM8"/>
<accession>A0A517TWM8</accession>
<proteinExistence type="predicted"/>
<gene>
    <name evidence="2" type="ORF">I41_19610</name>
</gene>
<evidence type="ECO:0000313" key="3">
    <source>
        <dbReference type="Proteomes" id="UP000317909"/>
    </source>
</evidence>
<dbReference type="Proteomes" id="UP000317909">
    <property type="component" value="Chromosome"/>
</dbReference>
<name>A0A517TWM8_9BACT</name>
<evidence type="ECO:0000313" key="2">
    <source>
        <dbReference type="EMBL" id="QDT72778.1"/>
    </source>
</evidence>
<evidence type="ECO:0000256" key="1">
    <source>
        <dbReference type="SAM" id="MobiDB-lite"/>
    </source>
</evidence>
<reference evidence="2 3" key="1">
    <citation type="submission" date="2019-02" db="EMBL/GenBank/DDBJ databases">
        <title>Deep-cultivation of Planctomycetes and their phenomic and genomic characterization uncovers novel biology.</title>
        <authorList>
            <person name="Wiegand S."/>
            <person name="Jogler M."/>
            <person name="Boedeker C."/>
            <person name="Pinto D."/>
            <person name="Vollmers J."/>
            <person name="Rivas-Marin E."/>
            <person name="Kohn T."/>
            <person name="Peeters S.H."/>
            <person name="Heuer A."/>
            <person name="Rast P."/>
            <person name="Oberbeckmann S."/>
            <person name="Bunk B."/>
            <person name="Jeske O."/>
            <person name="Meyerdierks A."/>
            <person name="Storesund J.E."/>
            <person name="Kallscheuer N."/>
            <person name="Luecker S."/>
            <person name="Lage O.M."/>
            <person name="Pohl T."/>
            <person name="Merkel B.J."/>
            <person name="Hornburger P."/>
            <person name="Mueller R.-W."/>
            <person name="Bruemmer F."/>
            <person name="Labrenz M."/>
            <person name="Spormann A.M."/>
            <person name="Op den Camp H."/>
            <person name="Overmann J."/>
            <person name="Amann R."/>
            <person name="Jetten M.S.M."/>
            <person name="Mascher T."/>
            <person name="Medema M.H."/>
            <person name="Devos D.P."/>
            <person name="Kaster A.-K."/>
            <person name="Ovreas L."/>
            <person name="Rohde M."/>
            <person name="Galperin M.Y."/>
            <person name="Jogler C."/>
        </authorList>
    </citation>
    <scope>NUCLEOTIDE SEQUENCE [LARGE SCALE GENOMIC DNA]</scope>
    <source>
        <strain evidence="2 3">I41</strain>
    </source>
</reference>
<dbReference type="EMBL" id="CP036339">
    <property type="protein sequence ID" value="QDT72778.1"/>
    <property type="molecule type" value="Genomic_DNA"/>
</dbReference>